<dbReference type="InterPro" id="IPR014710">
    <property type="entry name" value="RmlC-like_jellyroll"/>
</dbReference>
<evidence type="ECO:0000313" key="2">
    <source>
        <dbReference type="EMBL" id="MCK9685426.1"/>
    </source>
</evidence>
<dbReference type="RefSeq" id="WP_275681429.1">
    <property type="nucleotide sequence ID" value="NZ_JAJLJH010000001.1"/>
</dbReference>
<dbReference type="Proteomes" id="UP001139353">
    <property type="component" value="Unassembled WGS sequence"/>
</dbReference>
<gene>
    <name evidence="2" type="ORF">LPC04_06865</name>
</gene>
<accession>A0A9X2BZI8</accession>
<dbReference type="AlphaFoldDB" id="A0A9X2BZI8"/>
<dbReference type="PANTHER" id="PTHR24567">
    <property type="entry name" value="CRP FAMILY TRANSCRIPTIONAL REGULATORY PROTEIN"/>
    <property type="match status" value="1"/>
</dbReference>
<evidence type="ECO:0000259" key="1">
    <source>
        <dbReference type="PROSITE" id="PS50042"/>
    </source>
</evidence>
<evidence type="ECO:0000313" key="3">
    <source>
        <dbReference type="Proteomes" id="UP001139353"/>
    </source>
</evidence>
<organism evidence="2 3">
    <name type="scientific">Scleromatobacter humisilvae</name>
    <dbReference type="NCBI Taxonomy" id="2897159"/>
    <lineage>
        <taxon>Bacteria</taxon>
        <taxon>Pseudomonadati</taxon>
        <taxon>Pseudomonadota</taxon>
        <taxon>Betaproteobacteria</taxon>
        <taxon>Burkholderiales</taxon>
        <taxon>Sphaerotilaceae</taxon>
        <taxon>Scleromatobacter</taxon>
    </lineage>
</organism>
<feature type="domain" description="Cyclic nucleotide-binding" evidence="1">
    <location>
        <begin position="79"/>
        <end position="164"/>
    </location>
</feature>
<dbReference type="PROSITE" id="PS50042">
    <property type="entry name" value="CNMP_BINDING_3"/>
    <property type="match status" value="1"/>
</dbReference>
<protein>
    <submittedName>
        <fullName evidence="2">Crp/Fnr family transcriptional regulator</fullName>
    </submittedName>
</protein>
<proteinExistence type="predicted"/>
<dbReference type="PANTHER" id="PTHR24567:SF68">
    <property type="entry name" value="DNA-BINDING TRANSCRIPTIONAL DUAL REGULATOR CRP"/>
    <property type="match status" value="1"/>
</dbReference>
<comment type="caution">
    <text evidence="2">The sequence shown here is derived from an EMBL/GenBank/DDBJ whole genome shotgun (WGS) entry which is preliminary data.</text>
</comment>
<dbReference type="Gene3D" id="2.60.120.10">
    <property type="entry name" value="Jelly Rolls"/>
    <property type="match status" value="1"/>
</dbReference>
<dbReference type="SUPFAM" id="SSF51206">
    <property type="entry name" value="cAMP-binding domain-like"/>
    <property type="match status" value="1"/>
</dbReference>
<dbReference type="InterPro" id="IPR050397">
    <property type="entry name" value="Env_Response_Regulators"/>
</dbReference>
<dbReference type="SMART" id="SM00100">
    <property type="entry name" value="cNMP"/>
    <property type="match status" value="1"/>
</dbReference>
<keyword evidence="3" id="KW-1185">Reference proteome</keyword>
<dbReference type="InterPro" id="IPR018490">
    <property type="entry name" value="cNMP-bd_dom_sf"/>
</dbReference>
<dbReference type="GO" id="GO:0005829">
    <property type="term" value="C:cytosol"/>
    <property type="evidence" value="ECO:0007669"/>
    <property type="project" value="TreeGrafter"/>
</dbReference>
<dbReference type="Pfam" id="PF00027">
    <property type="entry name" value="cNMP_binding"/>
    <property type="match status" value="1"/>
</dbReference>
<dbReference type="GO" id="GO:0003700">
    <property type="term" value="F:DNA-binding transcription factor activity"/>
    <property type="evidence" value="ECO:0007669"/>
    <property type="project" value="TreeGrafter"/>
</dbReference>
<dbReference type="InterPro" id="IPR000595">
    <property type="entry name" value="cNMP-bd_dom"/>
</dbReference>
<dbReference type="CDD" id="cd00038">
    <property type="entry name" value="CAP_ED"/>
    <property type="match status" value="1"/>
</dbReference>
<sequence length="200" mass="22390">MIAAAFSLVSFTRRGMLPLRAFAIGSNVFFVAYAVMDAVWPVAILHGCLLPLNIVRLVDIRRLTAEIRKAQSVSEIAPRLLPHMTRVRHAAGELLFRKGDAADSMIYVASGRLRIDGLPIELGPGDLIGEIGLFTPERKRTQTLVCETDCELYRMTDEMLFQLFHQDPSLGFYFMRLVVGRLQRDIENATVQRATDARAA</sequence>
<name>A0A9X2BZI8_9BURK</name>
<dbReference type="EMBL" id="JAJLJH010000001">
    <property type="protein sequence ID" value="MCK9685426.1"/>
    <property type="molecule type" value="Genomic_DNA"/>
</dbReference>
<reference evidence="2" key="1">
    <citation type="submission" date="2021-11" db="EMBL/GenBank/DDBJ databases">
        <title>BS-T2-15 a new species belonging to the Comamonadaceae family isolated from the soil of a French oak forest.</title>
        <authorList>
            <person name="Mieszkin S."/>
            <person name="Alain K."/>
        </authorList>
    </citation>
    <scope>NUCLEOTIDE SEQUENCE</scope>
    <source>
        <strain evidence="2">BS-T2-15</strain>
    </source>
</reference>